<dbReference type="Pfam" id="PF07566">
    <property type="entry name" value="DUF1543"/>
    <property type="match status" value="2"/>
</dbReference>
<protein>
    <submittedName>
        <fullName evidence="2">DUF1543 domain-containing protein</fullName>
    </submittedName>
</protein>
<accession>A0ABT6NCK8</accession>
<feature type="domain" description="DUF1543" evidence="1">
    <location>
        <begin position="15"/>
        <end position="66"/>
    </location>
</feature>
<gene>
    <name evidence="2" type="ORF">QE109_08150</name>
</gene>
<feature type="domain" description="DUF1543" evidence="1">
    <location>
        <begin position="102"/>
        <end position="144"/>
    </location>
</feature>
<proteinExistence type="predicted"/>
<comment type="caution">
    <text evidence="2">The sequence shown here is derived from an EMBL/GenBank/DDBJ whole genome shotgun (WGS) entry which is preliminary data.</text>
</comment>
<evidence type="ECO:0000313" key="2">
    <source>
        <dbReference type="EMBL" id="MDH8678116.1"/>
    </source>
</evidence>
<name>A0ABT6NCK8_9FIRM</name>
<dbReference type="Gene3D" id="3.10.20.10">
    <property type="match status" value="2"/>
</dbReference>
<reference evidence="2 3" key="1">
    <citation type="submission" date="2023-04" db="EMBL/GenBank/DDBJ databases">
        <title>Fusibacter bizertensis strain WBS, isolated from littoral bottom sediments of the Arctic seas - biochemical and genomic analysis.</title>
        <authorList>
            <person name="Brioukhanov A.L."/>
        </authorList>
    </citation>
    <scope>NUCLEOTIDE SEQUENCE [LARGE SCALE GENOMIC DNA]</scope>
    <source>
        <strain evidence="2 3">WBS</strain>
    </source>
</reference>
<sequence>MKLFMLSLGGKIFGANIEVHDVKFAVAEKIEDTYDLVRSNWYGIKEKLHMDAYTEIKGADGYRIRLTIEKPVVSDSKESDSIEATEKLYFVYMGGYSIGKTQEQHDVGLYVASSPNEAKAKASKDTRRFEKEGHIDSVVEVESCLLAANGDKYYIAFEKTDESFEIKPEWLGYKRLDI</sequence>
<dbReference type="RefSeq" id="WP_281093943.1">
    <property type="nucleotide sequence ID" value="NZ_JARYZI010000004.1"/>
</dbReference>
<dbReference type="Proteomes" id="UP001158045">
    <property type="component" value="Unassembled WGS sequence"/>
</dbReference>
<evidence type="ECO:0000313" key="3">
    <source>
        <dbReference type="Proteomes" id="UP001158045"/>
    </source>
</evidence>
<organism evidence="2 3">
    <name type="scientific">Fusibacter bizertensis</name>
    <dbReference type="NCBI Taxonomy" id="1488331"/>
    <lineage>
        <taxon>Bacteria</taxon>
        <taxon>Bacillati</taxon>
        <taxon>Bacillota</taxon>
        <taxon>Clostridia</taxon>
        <taxon>Eubacteriales</taxon>
        <taxon>Eubacteriales Family XII. Incertae Sedis</taxon>
        <taxon>Fusibacter</taxon>
    </lineage>
</organism>
<dbReference type="InterPro" id="IPR011440">
    <property type="entry name" value="DUF1543"/>
</dbReference>
<keyword evidence="3" id="KW-1185">Reference proteome</keyword>
<dbReference type="EMBL" id="JARYZI010000004">
    <property type="protein sequence ID" value="MDH8678116.1"/>
    <property type="molecule type" value="Genomic_DNA"/>
</dbReference>
<evidence type="ECO:0000259" key="1">
    <source>
        <dbReference type="Pfam" id="PF07566"/>
    </source>
</evidence>